<dbReference type="SMART" id="SM00052">
    <property type="entry name" value="EAL"/>
    <property type="match status" value="1"/>
</dbReference>
<dbReference type="Pfam" id="PF00563">
    <property type="entry name" value="EAL"/>
    <property type="match status" value="1"/>
</dbReference>
<dbReference type="InterPro" id="IPR029150">
    <property type="entry name" value="dCache_3"/>
</dbReference>
<dbReference type="SUPFAM" id="SSF141868">
    <property type="entry name" value="EAL domain-like"/>
    <property type="match status" value="1"/>
</dbReference>
<dbReference type="Pfam" id="PF14827">
    <property type="entry name" value="dCache_3"/>
    <property type="match status" value="1"/>
</dbReference>
<dbReference type="Gene3D" id="6.10.340.10">
    <property type="match status" value="1"/>
</dbReference>
<name>A0ABP8HQH1_9GAMM</name>
<dbReference type="InterPro" id="IPR035919">
    <property type="entry name" value="EAL_sf"/>
</dbReference>
<evidence type="ECO:0000259" key="3">
    <source>
        <dbReference type="PROSITE" id="PS50885"/>
    </source>
</evidence>
<dbReference type="RefSeq" id="WP_223577580.1">
    <property type="nucleotide sequence ID" value="NZ_BAABFU010000001.1"/>
</dbReference>
<feature type="domain" description="EAL" evidence="2">
    <location>
        <begin position="517"/>
        <end position="770"/>
    </location>
</feature>
<sequence>MIKSYRGKLILLMVLALSLVQLGSSFATLQVIRNLSEEQASQSVKVGSKILREGLEQKEAQYRSATQVLVSDFGFKSAIATEDRPTIATALENHSRRINADLVLLLNNSLERLLSAPVVSAQEVERLVEGSQDFYRNGSAFSRNLVINEEPYMIVFAPVKAPTTVAWVGMGFLLDKDVAEETKQITGLDVGFVAMSGSRATLNTTIDEPSIEHYFESQVSPHEQGQQQSILGLSRLESDDLLFVSELSSPTESAKLYSFMYVSSNSWLKRYYELRNYQLWVFLGALLVAIGVAIWLAKEVSRPVEKLVRFARRIGKGESSKAPQVKTKELSLLSSTLQQMNVDIKQRQEEIVYNNTHDMLTGLANRNAAEQYLKRLLDKGRGTLIILNIKKFRLINDSIGYANGDLILKAIAKRLTGTLPKDVFKARLASDEFLIAADYDICKLFAEQLLPALQQGINIDDSQVNVYVNAGVYYLNNRSQTINDMLRCADIALSKAKRSADSFVLYQQGQDENYQRQLHIIGIFEESMADGSMYLEYQPKVNLNSGQCTEAEALLRWQDKELGFISPEEFIQLAELSGNIRAVTNWVIEEVIKQIILWQAKGLSLRVSVNISVDDLLDKGFRFIVRSLLEKYSINPRCLSFEITESVIMSDPELAVESMNIFKDLGISIAIDDFGTGYSSLSYLKKVPASELKIDKSFVIDFDNNEEDRMIVETSVELAHSFGMKVVAEGVETESCLQQLKTFGCDLGQGYFFTRALRANDFEAWCEKFNSNTVLTD</sequence>
<dbReference type="SUPFAM" id="SSF55073">
    <property type="entry name" value="Nucleotide cyclase"/>
    <property type="match status" value="1"/>
</dbReference>
<comment type="caution">
    <text evidence="5">The sequence shown here is derived from an EMBL/GenBank/DDBJ whole genome shotgun (WGS) entry which is preliminary data.</text>
</comment>
<accession>A0ABP8HQH1</accession>
<dbReference type="PANTHER" id="PTHR33121:SF71">
    <property type="entry name" value="OXYGEN SENSOR PROTEIN DOSP"/>
    <property type="match status" value="1"/>
</dbReference>
<dbReference type="PROSITE" id="PS50883">
    <property type="entry name" value="EAL"/>
    <property type="match status" value="1"/>
</dbReference>
<dbReference type="CDD" id="cd01949">
    <property type="entry name" value="GGDEF"/>
    <property type="match status" value="1"/>
</dbReference>
<dbReference type="InterPro" id="IPR043128">
    <property type="entry name" value="Rev_trsase/Diguanyl_cyclase"/>
</dbReference>
<feature type="transmembrane region" description="Helical" evidence="1">
    <location>
        <begin position="277"/>
        <end position="297"/>
    </location>
</feature>
<dbReference type="Pfam" id="PF00990">
    <property type="entry name" value="GGDEF"/>
    <property type="match status" value="1"/>
</dbReference>
<dbReference type="PROSITE" id="PS50887">
    <property type="entry name" value="GGDEF"/>
    <property type="match status" value="1"/>
</dbReference>
<dbReference type="SMART" id="SM00267">
    <property type="entry name" value="GGDEF"/>
    <property type="match status" value="1"/>
</dbReference>
<dbReference type="CDD" id="cd06225">
    <property type="entry name" value="HAMP"/>
    <property type="match status" value="1"/>
</dbReference>
<evidence type="ECO:0000256" key="1">
    <source>
        <dbReference type="SAM" id="Phobius"/>
    </source>
</evidence>
<feature type="domain" description="GGDEF" evidence="4">
    <location>
        <begin position="380"/>
        <end position="508"/>
    </location>
</feature>
<proteinExistence type="predicted"/>
<evidence type="ECO:0000259" key="2">
    <source>
        <dbReference type="PROSITE" id="PS50883"/>
    </source>
</evidence>
<dbReference type="PANTHER" id="PTHR33121">
    <property type="entry name" value="CYCLIC DI-GMP PHOSPHODIESTERASE PDEF"/>
    <property type="match status" value="1"/>
</dbReference>
<dbReference type="Gene3D" id="3.30.70.270">
    <property type="match status" value="1"/>
</dbReference>
<reference evidence="6" key="1">
    <citation type="journal article" date="2019" name="Int. J. Syst. Evol. Microbiol.">
        <title>The Global Catalogue of Microorganisms (GCM) 10K type strain sequencing project: providing services to taxonomists for standard genome sequencing and annotation.</title>
        <authorList>
            <consortium name="The Broad Institute Genomics Platform"/>
            <consortium name="The Broad Institute Genome Sequencing Center for Infectious Disease"/>
            <person name="Wu L."/>
            <person name="Ma J."/>
        </authorList>
    </citation>
    <scope>NUCLEOTIDE SEQUENCE [LARGE SCALE GENOMIC DNA]</scope>
    <source>
        <strain evidence="6">JCM 17727</strain>
    </source>
</reference>
<protein>
    <submittedName>
        <fullName evidence="5">EAL domain-containing protein</fullName>
    </submittedName>
</protein>
<dbReference type="PROSITE" id="PS50885">
    <property type="entry name" value="HAMP"/>
    <property type="match status" value="1"/>
</dbReference>
<keyword evidence="1" id="KW-0472">Membrane</keyword>
<dbReference type="EMBL" id="BAABFU010000001">
    <property type="protein sequence ID" value="GAA4342709.1"/>
    <property type="molecule type" value="Genomic_DNA"/>
</dbReference>
<dbReference type="InterPro" id="IPR003660">
    <property type="entry name" value="HAMP_dom"/>
</dbReference>
<evidence type="ECO:0000259" key="4">
    <source>
        <dbReference type="PROSITE" id="PS50887"/>
    </source>
</evidence>
<keyword evidence="6" id="KW-1185">Reference proteome</keyword>
<dbReference type="InterPro" id="IPR029787">
    <property type="entry name" value="Nucleotide_cyclase"/>
</dbReference>
<keyword evidence="1" id="KW-1133">Transmembrane helix</keyword>
<gene>
    <name evidence="5" type="ORF">GCM10023150_00730</name>
</gene>
<dbReference type="InterPro" id="IPR001633">
    <property type="entry name" value="EAL_dom"/>
</dbReference>
<dbReference type="Gene3D" id="3.20.20.450">
    <property type="entry name" value="EAL domain"/>
    <property type="match status" value="1"/>
</dbReference>
<dbReference type="CDD" id="cd01948">
    <property type="entry name" value="EAL"/>
    <property type="match status" value="1"/>
</dbReference>
<dbReference type="InterPro" id="IPR050706">
    <property type="entry name" value="Cyclic-di-GMP_PDE-like"/>
</dbReference>
<evidence type="ECO:0000313" key="5">
    <source>
        <dbReference type="EMBL" id="GAA4342709.1"/>
    </source>
</evidence>
<dbReference type="Proteomes" id="UP001501294">
    <property type="component" value="Unassembled WGS sequence"/>
</dbReference>
<evidence type="ECO:0000313" key="6">
    <source>
        <dbReference type="Proteomes" id="UP001501294"/>
    </source>
</evidence>
<organism evidence="5 6">
    <name type="scientific">Kangiella taiwanensis</name>
    <dbReference type="NCBI Taxonomy" id="1079179"/>
    <lineage>
        <taxon>Bacteria</taxon>
        <taxon>Pseudomonadati</taxon>
        <taxon>Pseudomonadota</taxon>
        <taxon>Gammaproteobacteria</taxon>
        <taxon>Kangiellales</taxon>
        <taxon>Kangiellaceae</taxon>
        <taxon>Kangiella</taxon>
    </lineage>
</organism>
<dbReference type="InterPro" id="IPR000160">
    <property type="entry name" value="GGDEF_dom"/>
</dbReference>
<dbReference type="NCBIfam" id="TIGR00254">
    <property type="entry name" value="GGDEF"/>
    <property type="match status" value="1"/>
</dbReference>
<keyword evidence="1" id="KW-0812">Transmembrane</keyword>
<feature type="domain" description="HAMP" evidence="3">
    <location>
        <begin position="298"/>
        <end position="349"/>
    </location>
</feature>